<sequence>MVKRQVYSRQVQRLVGIALKRLAQQQRAYYNDKTADIAYIPVNQLRDQILSREFNPEKRQELWAGVSKVVELNSNVRAGSIEHMGEIMRCWTWIGSNTLLDMDGVVGEDDSQKDEKELRSIMGEEDSRKDIVKRRDELTPRILY</sequence>
<dbReference type="OrthoDB" id="2503928at2759"/>
<evidence type="ECO:0000256" key="5">
    <source>
        <dbReference type="ARBA" id="ARBA00023136"/>
    </source>
</evidence>
<dbReference type="InterPro" id="IPR044780">
    <property type="entry name" value="Heh2/Src1"/>
</dbReference>
<keyword evidence="6" id="KW-0539">Nucleus</keyword>
<comment type="caution">
    <text evidence="8">The sequence shown here is derived from an EMBL/GenBank/DDBJ whole genome shotgun (WGS) entry which is preliminary data.</text>
</comment>
<dbReference type="InterPro" id="IPR041885">
    <property type="entry name" value="MAN1_winged_helix_dom"/>
</dbReference>
<feature type="domain" description="Man1/Src1-like C-terminal" evidence="7">
    <location>
        <begin position="3"/>
        <end position="96"/>
    </location>
</feature>
<dbReference type="GO" id="GO:0005783">
    <property type="term" value="C:endoplasmic reticulum"/>
    <property type="evidence" value="ECO:0007669"/>
    <property type="project" value="TreeGrafter"/>
</dbReference>
<evidence type="ECO:0000259" key="7">
    <source>
        <dbReference type="Pfam" id="PF09402"/>
    </source>
</evidence>
<dbReference type="Pfam" id="PF09402">
    <property type="entry name" value="MSC"/>
    <property type="match status" value="1"/>
</dbReference>
<dbReference type="AlphaFoldDB" id="S8A9U0"/>
<dbReference type="HOGENOM" id="CLU_1796404_0_0_1"/>
<dbReference type="STRING" id="1284197.S8A9U0"/>
<dbReference type="GO" id="GO:0003682">
    <property type="term" value="F:chromatin binding"/>
    <property type="evidence" value="ECO:0007669"/>
    <property type="project" value="InterPro"/>
</dbReference>
<keyword evidence="2" id="KW-0597">Phosphoprotein</keyword>
<evidence type="ECO:0000313" key="8">
    <source>
        <dbReference type="EMBL" id="EPS37821.1"/>
    </source>
</evidence>
<reference evidence="9" key="2">
    <citation type="submission" date="2013-04" db="EMBL/GenBank/DDBJ databases">
        <title>Genomic mechanisms accounting for the adaptation to parasitism in nematode-trapping fungi.</title>
        <authorList>
            <person name="Ahren D.G."/>
        </authorList>
    </citation>
    <scope>NUCLEOTIDE SEQUENCE [LARGE SCALE GENOMIC DNA]</scope>
    <source>
        <strain evidence="9">CBS 200.50</strain>
    </source>
</reference>
<name>S8A9U0_DACHA</name>
<evidence type="ECO:0000256" key="2">
    <source>
        <dbReference type="ARBA" id="ARBA00022553"/>
    </source>
</evidence>
<evidence type="ECO:0000256" key="6">
    <source>
        <dbReference type="ARBA" id="ARBA00023242"/>
    </source>
</evidence>
<keyword evidence="4" id="KW-1133">Transmembrane helix</keyword>
<dbReference type="GO" id="GO:0005637">
    <property type="term" value="C:nuclear inner membrane"/>
    <property type="evidence" value="ECO:0007669"/>
    <property type="project" value="UniProtKB-SubCell"/>
</dbReference>
<keyword evidence="5" id="KW-0472">Membrane</keyword>
<dbReference type="PANTHER" id="PTHR47808">
    <property type="entry name" value="INNER NUCLEAR MEMBRANE PROTEIN HEH2-RELATED"/>
    <property type="match status" value="1"/>
</dbReference>
<dbReference type="Proteomes" id="UP000015100">
    <property type="component" value="Unassembled WGS sequence"/>
</dbReference>
<dbReference type="GO" id="GO:0034399">
    <property type="term" value="C:nuclear periphery"/>
    <property type="evidence" value="ECO:0007669"/>
    <property type="project" value="TreeGrafter"/>
</dbReference>
<dbReference type="Gene3D" id="1.10.10.1180">
    <property type="entry name" value="MAN1, winged-helix domain"/>
    <property type="match status" value="1"/>
</dbReference>
<evidence type="ECO:0000256" key="4">
    <source>
        <dbReference type="ARBA" id="ARBA00022989"/>
    </source>
</evidence>
<accession>S8A9U0</accession>
<evidence type="ECO:0000256" key="1">
    <source>
        <dbReference type="ARBA" id="ARBA00004540"/>
    </source>
</evidence>
<gene>
    <name evidence="8" type="ORF">H072_8422</name>
</gene>
<dbReference type="EMBL" id="AQGS01000598">
    <property type="protein sequence ID" value="EPS37821.1"/>
    <property type="molecule type" value="Genomic_DNA"/>
</dbReference>
<evidence type="ECO:0000256" key="3">
    <source>
        <dbReference type="ARBA" id="ARBA00022692"/>
    </source>
</evidence>
<dbReference type="InterPro" id="IPR018996">
    <property type="entry name" value="Man1/Src1-like_C"/>
</dbReference>
<evidence type="ECO:0000313" key="9">
    <source>
        <dbReference type="Proteomes" id="UP000015100"/>
    </source>
</evidence>
<keyword evidence="3" id="KW-0812">Transmembrane</keyword>
<dbReference type="PANTHER" id="PTHR47808:SF2">
    <property type="entry name" value="LEM DOMAIN-CONTAINING PROTEIN 2"/>
    <property type="match status" value="1"/>
</dbReference>
<organism evidence="8 9">
    <name type="scientific">Dactylellina haptotyla (strain CBS 200.50)</name>
    <name type="common">Nematode-trapping fungus</name>
    <name type="synonym">Monacrosporium haptotylum</name>
    <dbReference type="NCBI Taxonomy" id="1284197"/>
    <lineage>
        <taxon>Eukaryota</taxon>
        <taxon>Fungi</taxon>
        <taxon>Dikarya</taxon>
        <taxon>Ascomycota</taxon>
        <taxon>Pezizomycotina</taxon>
        <taxon>Orbiliomycetes</taxon>
        <taxon>Orbiliales</taxon>
        <taxon>Orbiliaceae</taxon>
        <taxon>Dactylellina</taxon>
    </lineage>
</organism>
<reference evidence="8 9" key="1">
    <citation type="journal article" date="2013" name="PLoS Genet.">
        <title>Genomic mechanisms accounting for the adaptation to parasitism in nematode-trapping fungi.</title>
        <authorList>
            <person name="Meerupati T."/>
            <person name="Andersson K.M."/>
            <person name="Friman E."/>
            <person name="Kumar D."/>
            <person name="Tunlid A."/>
            <person name="Ahren D."/>
        </authorList>
    </citation>
    <scope>NUCLEOTIDE SEQUENCE [LARGE SCALE GENOMIC DNA]</scope>
    <source>
        <strain evidence="8 9">CBS 200.50</strain>
    </source>
</reference>
<dbReference type="GO" id="GO:0071763">
    <property type="term" value="P:nuclear membrane organization"/>
    <property type="evidence" value="ECO:0007669"/>
    <property type="project" value="TreeGrafter"/>
</dbReference>
<keyword evidence="9" id="KW-1185">Reference proteome</keyword>
<comment type="subcellular location">
    <subcellularLocation>
        <location evidence="1">Nucleus inner membrane</location>
    </subcellularLocation>
</comment>
<protein>
    <recommendedName>
        <fullName evidence="7">Man1/Src1-like C-terminal domain-containing protein</fullName>
    </recommendedName>
</protein>
<proteinExistence type="predicted"/>